<evidence type="ECO:0000313" key="1">
    <source>
        <dbReference type="EMBL" id="ANJ00243.1"/>
    </source>
</evidence>
<proteinExistence type="predicted"/>
<sequence>MREIAVRMFINEKFAGSYGNMVFNRAAYNGSIELHNPMQKYLVDFYSYIHWENRAQTQEQIDIVNELINTDLPKAPNILMSWILHWDRDAKIKQTVPGFCAYLPDSGEMHLRIGDEQRGTKGSWDLPVRHCKNAGPKLPVFIATNVDLTVWQ</sequence>
<dbReference type="KEGG" id="pwu:A8O14_09215"/>
<keyword evidence="2" id="KW-1185">Reference proteome</keyword>
<gene>
    <name evidence="1" type="ORF">A8O14_09215</name>
</gene>
<protein>
    <submittedName>
        <fullName evidence="1">Uncharacterized protein</fullName>
    </submittedName>
</protein>
<name>A0A191UGY6_9BURK</name>
<dbReference type="AlphaFoldDB" id="A0A191UGY6"/>
<dbReference type="EMBL" id="CP015922">
    <property type="protein sequence ID" value="ANJ00243.1"/>
    <property type="molecule type" value="Genomic_DNA"/>
</dbReference>
<organism evidence="1 2">
    <name type="scientific">Polynucleobacter wuianus</name>
    <dbReference type="NCBI Taxonomy" id="1743168"/>
    <lineage>
        <taxon>Bacteria</taxon>
        <taxon>Pseudomonadati</taxon>
        <taxon>Pseudomonadota</taxon>
        <taxon>Betaproteobacteria</taxon>
        <taxon>Burkholderiales</taxon>
        <taxon>Burkholderiaceae</taxon>
        <taxon>Polynucleobacter</taxon>
    </lineage>
</organism>
<evidence type="ECO:0000313" key="2">
    <source>
        <dbReference type="Proteomes" id="UP000078463"/>
    </source>
</evidence>
<reference evidence="2" key="1">
    <citation type="submission" date="2016-05" db="EMBL/GenBank/DDBJ databases">
        <title>Polynucleobacter sp. QLW-P1FAT50C-4 genome.</title>
        <authorList>
            <person name="Hahn M.W."/>
        </authorList>
    </citation>
    <scope>NUCLEOTIDE SEQUENCE [LARGE SCALE GENOMIC DNA]</scope>
    <source>
        <strain evidence="2">QLW-P1FAT50C-4</strain>
    </source>
</reference>
<dbReference type="Proteomes" id="UP000078463">
    <property type="component" value="Chromosome"/>
</dbReference>
<accession>A0A191UGY6</accession>
<dbReference type="RefSeq" id="WP_068949247.1">
    <property type="nucleotide sequence ID" value="NZ_CP015922.1"/>
</dbReference>